<evidence type="ECO:0000313" key="5">
    <source>
        <dbReference type="Proteomes" id="UP000564885"/>
    </source>
</evidence>
<evidence type="ECO:0000256" key="3">
    <source>
        <dbReference type="SAM" id="Phobius"/>
    </source>
</evidence>
<dbReference type="Proteomes" id="UP000564885">
    <property type="component" value="Unassembled WGS sequence"/>
</dbReference>
<comment type="caution">
    <text evidence="4">The sequence shown here is derived from an EMBL/GenBank/DDBJ whole genome shotgun (WGS) entry which is preliminary data.</text>
</comment>
<reference evidence="4 5" key="1">
    <citation type="submission" date="2020-04" db="EMBL/GenBank/DDBJ databases">
        <title>Enterovirga sp. isolate from soil.</title>
        <authorList>
            <person name="Chea S."/>
            <person name="Kim D.-U."/>
        </authorList>
    </citation>
    <scope>NUCLEOTIDE SEQUENCE [LARGE SCALE GENOMIC DNA]</scope>
    <source>
        <strain evidence="4 5">DB1703</strain>
    </source>
</reference>
<feature type="region of interest" description="Disordered" evidence="2">
    <location>
        <begin position="360"/>
        <end position="419"/>
    </location>
</feature>
<feature type="transmembrane region" description="Helical" evidence="3">
    <location>
        <begin position="102"/>
        <end position="120"/>
    </location>
</feature>
<keyword evidence="3" id="KW-0472">Membrane</keyword>
<protein>
    <submittedName>
        <fullName evidence="4">ATPase</fullName>
    </submittedName>
</protein>
<keyword evidence="1" id="KW-0175">Coiled coil</keyword>
<evidence type="ECO:0000313" key="4">
    <source>
        <dbReference type="EMBL" id="NNM71218.1"/>
    </source>
</evidence>
<dbReference type="RefSeq" id="WP_171216705.1">
    <property type="nucleotide sequence ID" value="NZ_JABEPP010000001.1"/>
</dbReference>
<evidence type="ECO:0000256" key="1">
    <source>
        <dbReference type="SAM" id="Coils"/>
    </source>
</evidence>
<name>A0A849I1J7_9HYPH</name>
<organism evidence="4 5">
    <name type="scientific">Enterovirga aerilata</name>
    <dbReference type="NCBI Taxonomy" id="2730920"/>
    <lineage>
        <taxon>Bacteria</taxon>
        <taxon>Pseudomonadati</taxon>
        <taxon>Pseudomonadota</taxon>
        <taxon>Alphaproteobacteria</taxon>
        <taxon>Hyphomicrobiales</taxon>
        <taxon>Methylobacteriaceae</taxon>
        <taxon>Enterovirga</taxon>
    </lineage>
</organism>
<gene>
    <name evidence="4" type="ORF">HJG44_02270</name>
</gene>
<evidence type="ECO:0000256" key="2">
    <source>
        <dbReference type="SAM" id="MobiDB-lite"/>
    </source>
</evidence>
<feature type="transmembrane region" description="Helical" evidence="3">
    <location>
        <begin position="39"/>
        <end position="64"/>
    </location>
</feature>
<keyword evidence="3" id="KW-1133">Transmembrane helix</keyword>
<dbReference type="EMBL" id="JABEPP010000001">
    <property type="protein sequence ID" value="NNM71218.1"/>
    <property type="molecule type" value="Genomic_DNA"/>
</dbReference>
<accession>A0A849I1J7</accession>
<sequence length="419" mass="44781">MADAVAAAGPNALTRRQARKAARRAADLERGYSISYKRLSLAFAAEGVIVATSLAGAWLFASIYGGNDPLAFWMMMLAPIAYGVIEFSRVPLAVSIRTQKSLALRIVAAVGVVGAAAVTVKSVSQLGEIMFRPRLQEAVQAHERLVDANNARATLDRKIKDADEVVAQRTAQLEDAERRLKSANTELGALPPQRCWRVTSTTSDGRRVTGTRCSTDPRTEAMKTSLGTAQKDRQDASARLDEARAERAKLDRTAIDRAQSEAEVAFRDAIMRSQLHSFTGMVFFKDPAQVTEKEIHSFLFFFVFIPALGASLASTLLALTSVERLREEDDIVLDPQAGSFILEPFAAEIIRHAREEAERSAAAALDRARPPAPVAPAEPAGPPAPAQAPAAAAQAGGAASASHAAAPGHAPLRVIESGR</sequence>
<feature type="coiled-coil region" evidence="1">
    <location>
        <begin position="159"/>
        <end position="186"/>
    </location>
</feature>
<keyword evidence="5" id="KW-1185">Reference proteome</keyword>
<feature type="compositionally biased region" description="Low complexity" evidence="2">
    <location>
        <begin position="387"/>
        <end position="411"/>
    </location>
</feature>
<feature type="region of interest" description="Disordered" evidence="2">
    <location>
        <begin position="201"/>
        <end position="235"/>
    </location>
</feature>
<feature type="transmembrane region" description="Helical" evidence="3">
    <location>
        <begin position="70"/>
        <end position="90"/>
    </location>
</feature>
<keyword evidence="3" id="KW-0812">Transmembrane</keyword>
<dbReference type="AlphaFoldDB" id="A0A849I1J7"/>
<proteinExistence type="predicted"/>
<feature type="compositionally biased region" description="Pro residues" evidence="2">
    <location>
        <begin position="370"/>
        <end position="386"/>
    </location>
</feature>